<keyword evidence="2" id="KW-0560">Oxidoreductase</keyword>
<dbReference type="PRINTS" id="PR00081">
    <property type="entry name" value="GDHRDH"/>
</dbReference>
<keyword evidence="4" id="KW-1185">Reference proteome</keyword>
<organism evidence="3 4">
    <name type="scientific">Georhizobium profundi</name>
    <dbReference type="NCBI Taxonomy" id="2341112"/>
    <lineage>
        <taxon>Bacteria</taxon>
        <taxon>Pseudomonadati</taxon>
        <taxon>Pseudomonadota</taxon>
        <taxon>Alphaproteobacteria</taxon>
        <taxon>Hyphomicrobiales</taxon>
        <taxon>Rhizobiaceae</taxon>
        <taxon>Georhizobium</taxon>
    </lineage>
</organism>
<dbReference type="InterPro" id="IPR002347">
    <property type="entry name" value="SDR_fam"/>
</dbReference>
<dbReference type="GO" id="GO:0016491">
    <property type="term" value="F:oxidoreductase activity"/>
    <property type="evidence" value="ECO:0007669"/>
    <property type="project" value="UniProtKB-KW"/>
</dbReference>
<evidence type="ECO:0000313" key="4">
    <source>
        <dbReference type="Proteomes" id="UP000268192"/>
    </source>
</evidence>
<dbReference type="InterPro" id="IPR036291">
    <property type="entry name" value="NAD(P)-bd_dom_sf"/>
</dbReference>
<evidence type="ECO:0000256" key="1">
    <source>
        <dbReference type="ARBA" id="ARBA00006484"/>
    </source>
</evidence>
<proteinExistence type="inferred from homology"/>
<sequence length="256" mass="27875">MAHPCSFRCWIGTKERCVQKRRATKRLSKTYLVTGASSGIGLAIVRCVTAEGHDVIATGRRPHASLPADYPDIAYHKLDLTETASLKRFIDQHVDGVDRALLCAGAGFYRSLAEENARDVEHIVSINLTAQIRLAHALYAKLAARQGRLGLVGSVAHKGAAAMPVYAATKAALDGFGRALALEWQDRVAVRVLHPGPTSTGMAERAGRPADWLSKLMLPPNAVAEMIIDGLEGNRGYRQTLSYGRYLPRLLLRAVR</sequence>
<dbReference type="CDD" id="cd05233">
    <property type="entry name" value="SDR_c"/>
    <property type="match status" value="1"/>
</dbReference>
<dbReference type="SUPFAM" id="SSF51735">
    <property type="entry name" value="NAD(P)-binding Rossmann-fold domains"/>
    <property type="match status" value="1"/>
</dbReference>
<dbReference type="Pfam" id="PF00106">
    <property type="entry name" value="adh_short"/>
    <property type="match status" value="1"/>
</dbReference>
<dbReference type="PANTHER" id="PTHR44196:SF1">
    <property type="entry name" value="DEHYDROGENASE_REDUCTASE SDR FAMILY MEMBER 7B"/>
    <property type="match status" value="1"/>
</dbReference>
<evidence type="ECO:0000256" key="2">
    <source>
        <dbReference type="ARBA" id="ARBA00023002"/>
    </source>
</evidence>
<dbReference type="AlphaFoldDB" id="A0A3Q8XN67"/>
<dbReference type="GO" id="GO:0016020">
    <property type="term" value="C:membrane"/>
    <property type="evidence" value="ECO:0007669"/>
    <property type="project" value="TreeGrafter"/>
</dbReference>
<dbReference type="Proteomes" id="UP000268192">
    <property type="component" value="Chromosome"/>
</dbReference>
<dbReference type="Gene3D" id="3.40.50.720">
    <property type="entry name" value="NAD(P)-binding Rossmann-like Domain"/>
    <property type="match status" value="1"/>
</dbReference>
<name>A0A3Q8XN67_9HYPH</name>
<gene>
    <name evidence="3" type="ORF">D5400_09525</name>
</gene>
<accession>A0A3Q8XN67</accession>
<dbReference type="OrthoDB" id="9810734at2"/>
<comment type="similarity">
    <text evidence="1">Belongs to the short-chain dehydrogenases/reductases (SDR) family.</text>
</comment>
<evidence type="ECO:0000313" key="3">
    <source>
        <dbReference type="EMBL" id="AZN71475.1"/>
    </source>
</evidence>
<dbReference type="KEGG" id="abaw:D5400_09525"/>
<dbReference type="EMBL" id="CP032509">
    <property type="protein sequence ID" value="AZN71475.1"/>
    <property type="molecule type" value="Genomic_DNA"/>
</dbReference>
<dbReference type="PANTHER" id="PTHR44196">
    <property type="entry name" value="DEHYDROGENASE/REDUCTASE SDR FAMILY MEMBER 7B"/>
    <property type="match status" value="1"/>
</dbReference>
<reference evidence="3 4" key="1">
    <citation type="submission" date="2018-09" db="EMBL/GenBank/DDBJ databases">
        <title>Marinorhizobium profundi gen. nov., sp. nov., isolated from a deep-sea sediment sample from the New Britain Trench and proposal of Marinorhizobiaceae fam. nov. in the order Rhizobiales of the class Alphaproteobacteria.</title>
        <authorList>
            <person name="Cao J."/>
        </authorList>
    </citation>
    <scope>NUCLEOTIDE SEQUENCE [LARGE SCALE GENOMIC DNA]</scope>
    <source>
        <strain evidence="3 4">WS11</strain>
    </source>
</reference>
<protein>
    <submittedName>
        <fullName evidence="3">SDR family oxidoreductase</fullName>
    </submittedName>
</protein>